<evidence type="ECO:0000313" key="2">
    <source>
        <dbReference type="EnsemblPlants" id="AES70609"/>
    </source>
</evidence>
<sequence>MWSGVPSYRSTLDRLTYANVELRPIPMVFGLGLFYPGGGVVDSLPCTILGSATKRLKESDLVVTQPSNNFGR</sequence>
<dbReference type="PaxDb" id="3880-AES70609"/>
<dbReference type="AlphaFoldDB" id="G7IV21"/>
<dbReference type="HOGENOM" id="CLU_2725988_0_0_1"/>
<reference evidence="2" key="3">
    <citation type="submission" date="2015-04" db="UniProtKB">
        <authorList>
            <consortium name="EnsemblPlants"/>
        </authorList>
    </citation>
    <scope>IDENTIFICATION</scope>
    <source>
        <strain evidence="2">cv. Jemalong A17</strain>
    </source>
</reference>
<name>G7IV21_MEDTR</name>
<proteinExistence type="predicted"/>
<reference evidence="1 3" key="1">
    <citation type="journal article" date="2011" name="Nature">
        <title>The Medicago genome provides insight into the evolution of rhizobial symbioses.</title>
        <authorList>
            <person name="Young N.D."/>
            <person name="Debelle F."/>
            <person name="Oldroyd G.E."/>
            <person name="Geurts R."/>
            <person name="Cannon S.B."/>
            <person name="Udvardi M.K."/>
            <person name="Benedito V.A."/>
            <person name="Mayer K.F."/>
            <person name="Gouzy J."/>
            <person name="Schoof H."/>
            <person name="Van de Peer Y."/>
            <person name="Proost S."/>
            <person name="Cook D.R."/>
            <person name="Meyers B.C."/>
            <person name="Spannagl M."/>
            <person name="Cheung F."/>
            <person name="De Mita S."/>
            <person name="Krishnakumar V."/>
            <person name="Gundlach H."/>
            <person name="Zhou S."/>
            <person name="Mudge J."/>
            <person name="Bharti A.K."/>
            <person name="Murray J.D."/>
            <person name="Naoumkina M.A."/>
            <person name="Rosen B."/>
            <person name="Silverstein K.A."/>
            <person name="Tang H."/>
            <person name="Rombauts S."/>
            <person name="Zhao P.X."/>
            <person name="Zhou P."/>
            <person name="Barbe V."/>
            <person name="Bardou P."/>
            <person name="Bechner M."/>
            <person name="Bellec A."/>
            <person name="Berger A."/>
            <person name="Berges H."/>
            <person name="Bidwell S."/>
            <person name="Bisseling T."/>
            <person name="Choisne N."/>
            <person name="Couloux A."/>
            <person name="Denny R."/>
            <person name="Deshpande S."/>
            <person name="Dai X."/>
            <person name="Doyle J.J."/>
            <person name="Dudez A.M."/>
            <person name="Farmer A.D."/>
            <person name="Fouteau S."/>
            <person name="Franken C."/>
            <person name="Gibelin C."/>
            <person name="Gish J."/>
            <person name="Goldstein S."/>
            <person name="Gonzalez A.J."/>
            <person name="Green P.J."/>
            <person name="Hallab A."/>
            <person name="Hartog M."/>
            <person name="Hua A."/>
            <person name="Humphray S.J."/>
            <person name="Jeong D.H."/>
            <person name="Jing Y."/>
            <person name="Jocker A."/>
            <person name="Kenton S.M."/>
            <person name="Kim D.J."/>
            <person name="Klee K."/>
            <person name="Lai H."/>
            <person name="Lang C."/>
            <person name="Lin S."/>
            <person name="Macmil S.L."/>
            <person name="Magdelenat G."/>
            <person name="Matthews L."/>
            <person name="McCorrison J."/>
            <person name="Monaghan E.L."/>
            <person name="Mun J.H."/>
            <person name="Najar F.Z."/>
            <person name="Nicholson C."/>
            <person name="Noirot C."/>
            <person name="O'Bleness M."/>
            <person name="Paule C.R."/>
            <person name="Poulain J."/>
            <person name="Prion F."/>
            <person name="Qin B."/>
            <person name="Qu C."/>
            <person name="Retzel E.F."/>
            <person name="Riddle C."/>
            <person name="Sallet E."/>
            <person name="Samain S."/>
            <person name="Samson N."/>
            <person name="Sanders I."/>
            <person name="Saurat O."/>
            <person name="Scarpelli C."/>
            <person name="Schiex T."/>
            <person name="Segurens B."/>
            <person name="Severin A.J."/>
            <person name="Sherrier D.J."/>
            <person name="Shi R."/>
            <person name="Sims S."/>
            <person name="Singer S.R."/>
            <person name="Sinharoy S."/>
            <person name="Sterck L."/>
            <person name="Viollet A."/>
            <person name="Wang B.B."/>
            <person name="Wang K."/>
            <person name="Wang M."/>
            <person name="Wang X."/>
            <person name="Warfsmann J."/>
            <person name="Weissenbach J."/>
            <person name="White D.D."/>
            <person name="White J.D."/>
            <person name="Wiley G.B."/>
            <person name="Wincker P."/>
            <person name="Xing Y."/>
            <person name="Yang L."/>
            <person name="Yao Z."/>
            <person name="Ying F."/>
            <person name="Zhai J."/>
            <person name="Zhou L."/>
            <person name="Zuber A."/>
            <person name="Denarie J."/>
            <person name="Dixon R.A."/>
            <person name="May G.D."/>
            <person name="Schwartz D.C."/>
            <person name="Rogers J."/>
            <person name="Quetier F."/>
            <person name="Town C.D."/>
            <person name="Roe B.A."/>
        </authorList>
    </citation>
    <scope>NUCLEOTIDE SEQUENCE [LARGE SCALE GENOMIC DNA]</scope>
    <source>
        <strain evidence="1">A17</strain>
        <strain evidence="2 3">cv. Jemalong A17</strain>
    </source>
</reference>
<gene>
    <name evidence="1" type="ordered locus">MTR_3g060310</name>
</gene>
<dbReference type="eggNOG" id="ENOG502SYZ4">
    <property type="taxonomic scope" value="Eukaryota"/>
</dbReference>
<dbReference type="Proteomes" id="UP000002051">
    <property type="component" value="Chromosome 3"/>
</dbReference>
<evidence type="ECO:0000313" key="1">
    <source>
        <dbReference type="EMBL" id="AES70609.1"/>
    </source>
</evidence>
<evidence type="ECO:0000313" key="3">
    <source>
        <dbReference type="Proteomes" id="UP000002051"/>
    </source>
</evidence>
<organism evidence="1 3">
    <name type="scientific">Medicago truncatula</name>
    <name type="common">Barrel medic</name>
    <name type="synonym">Medicago tribuloides</name>
    <dbReference type="NCBI Taxonomy" id="3880"/>
    <lineage>
        <taxon>Eukaryota</taxon>
        <taxon>Viridiplantae</taxon>
        <taxon>Streptophyta</taxon>
        <taxon>Embryophyta</taxon>
        <taxon>Tracheophyta</taxon>
        <taxon>Spermatophyta</taxon>
        <taxon>Magnoliopsida</taxon>
        <taxon>eudicotyledons</taxon>
        <taxon>Gunneridae</taxon>
        <taxon>Pentapetalae</taxon>
        <taxon>rosids</taxon>
        <taxon>fabids</taxon>
        <taxon>Fabales</taxon>
        <taxon>Fabaceae</taxon>
        <taxon>Papilionoideae</taxon>
        <taxon>50 kb inversion clade</taxon>
        <taxon>NPAAA clade</taxon>
        <taxon>Hologalegina</taxon>
        <taxon>IRL clade</taxon>
        <taxon>Trifolieae</taxon>
        <taxon>Medicago</taxon>
    </lineage>
</organism>
<reference evidence="1 3" key="2">
    <citation type="journal article" date="2014" name="BMC Genomics">
        <title>An improved genome release (version Mt4.0) for the model legume Medicago truncatula.</title>
        <authorList>
            <person name="Tang H."/>
            <person name="Krishnakumar V."/>
            <person name="Bidwell S."/>
            <person name="Rosen B."/>
            <person name="Chan A."/>
            <person name="Zhou S."/>
            <person name="Gentzbittel L."/>
            <person name="Childs K.L."/>
            <person name="Yandell M."/>
            <person name="Gundlach H."/>
            <person name="Mayer K.F."/>
            <person name="Schwartz D.C."/>
            <person name="Town C.D."/>
        </authorList>
    </citation>
    <scope>GENOME REANNOTATION</scope>
    <source>
        <strain evidence="2 3">cv. Jemalong A17</strain>
    </source>
</reference>
<accession>G7IV21</accession>
<dbReference type="EnsemblPlants" id="AES70609">
    <property type="protein sequence ID" value="AES70609"/>
    <property type="gene ID" value="MTR_3g060310"/>
</dbReference>
<keyword evidence="3" id="KW-1185">Reference proteome</keyword>
<dbReference type="EMBL" id="CM001219">
    <property type="protein sequence ID" value="AES70609.1"/>
    <property type="molecule type" value="Genomic_DNA"/>
</dbReference>
<protein>
    <submittedName>
        <fullName evidence="1 2">Uncharacterized protein</fullName>
    </submittedName>
</protein>